<name>L8JAD6_9GAMM</name>
<protein>
    <submittedName>
        <fullName evidence="2">Uncharacterized protein</fullName>
    </submittedName>
</protein>
<dbReference type="Proteomes" id="UP000011134">
    <property type="component" value="Unassembled WGS sequence"/>
</dbReference>
<dbReference type="OrthoDB" id="3084at2"/>
<reference evidence="2 3" key="1">
    <citation type="submission" date="2012-12" db="EMBL/GenBank/DDBJ databases">
        <title>Genome Assembly of Photobacterium sp. AK15.</title>
        <authorList>
            <person name="Khatri I."/>
            <person name="Vaidya B."/>
            <person name="Srinivas T.N.R."/>
            <person name="Subramanian S."/>
            <person name="Pinnaka A."/>
        </authorList>
    </citation>
    <scope>NUCLEOTIDE SEQUENCE [LARGE SCALE GENOMIC DNA]</scope>
    <source>
        <strain evidence="2 3">AK15</strain>
    </source>
</reference>
<keyword evidence="1" id="KW-1133">Transmembrane helix</keyword>
<dbReference type="InterPro" id="IPR050739">
    <property type="entry name" value="MFP"/>
</dbReference>
<dbReference type="PANTHER" id="PTHR30386">
    <property type="entry name" value="MEMBRANE FUSION SUBUNIT OF EMRAB-TOLC MULTIDRUG EFFLUX PUMP"/>
    <property type="match status" value="1"/>
</dbReference>
<proteinExistence type="predicted"/>
<dbReference type="PATRIC" id="fig|1056511.3.peg.2400"/>
<dbReference type="PANTHER" id="PTHR30386:SF28">
    <property type="entry name" value="EXPORTED PROTEIN"/>
    <property type="match status" value="1"/>
</dbReference>
<dbReference type="EMBL" id="AMZO01000016">
    <property type="protein sequence ID" value="ELR65820.1"/>
    <property type="molecule type" value="Genomic_DNA"/>
</dbReference>
<dbReference type="RefSeq" id="WP_007465903.1">
    <property type="nucleotide sequence ID" value="NZ_AMZO01000016.1"/>
</dbReference>
<evidence type="ECO:0000256" key="1">
    <source>
        <dbReference type="SAM" id="Phobius"/>
    </source>
</evidence>
<evidence type="ECO:0000313" key="2">
    <source>
        <dbReference type="EMBL" id="ELR65820.1"/>
    </source>
</evidence>
<organism evidence="2 3">
    <name type="scientific">Photobacterium marinum</name>
    <dbReference type="NCBI Taxonomy" id="1056511"/>
    <lineage>
        <taxon>Bacteria</taxon>
        <taxon>Pseudomonadati</taxon>
        <taxon>Pseudomonadota</taxon>
        <taxon>Gammaproteobacteria</taxon>
        <taxon>Vibrionales</taxon>
        <taxon>Vibrionaceae</taxon>
        <taxon>Photobacterium</taxon>
    </lineage>
</organism>
<keyword evidence="1" id="KW-0472">Membrane</keyword>
<comment type="caution">
    <text evidence="2">The sequence shown here is derived from an EMBL/GenBank/DDBJ whole genome shotgun (WGS) entry which is preliminary data.</text>
</comment>
<accession>L8JAD6</accession>
<gene>
    <name evidence="2" type="ORF">C942_00907</name>
</gene>
<sequence length="349" mass="39389">MKVVFNSPKQQDATRDEGVRVPYAPARRVAFSIRWYLILALTFSPVVFLLWYVGRDWVITTAPGIVTTEPQLVVASGEGQVDDVFVAVGDDVEAGTPLMRVSSPLLRAGIAERRFQLSQLLFDWKNYNQAKMAALDEEIRIAREGAENQEKVFKEYEKYKKQRMVSSADFAAVLQIRTQSQLSYQQALQRKIDEMRKIQELASAGPQSIALNQIKRELAELESSLTQLQPVAFSRGRIVDLLIKPGDWVFEETPLLLIATAREYQVNAYVLPKHIEKVQQGNKAVIQFSSGESIEARVGREVELADKIPPQLAGPFEGQKSMLKVKIIFDDPLPEKLKVEGLPVMVRFD</sequence>
<dbReference type="AlphaFoldDB" id="L8JAD6"/>
<keyword evidence="1" id="KW-0812">Transmembrane</keyword>
<keyword evidence="3" id="KW-1185">Reference proteome</keyword>
<feature type="transmembrane region" description="Helical" evidence="1">
    <location>
        <begin position="35"/>
        <end position="53"/>
    </location>
</feature>
<evidence type="ECO:0000313" key="3">
    <source>
        <dbReference type="Proteomes" id="UP000011134"/>
    </source>
</evidence>